<dbReference type="GO" id="GO:0008270">
    <property type="term" value="F:zinc ion binding"/>
    <property type="evidence" value="ECO:0007669"/>
    <property type="project" value="InterPro"/>
</dbReference>
<organism evidence="3 4">
    <name type="scientific">Marilutibacter spongiae</name>
    <dbReference type="NCBI Taxonomy" id="2025720"/>
    <lineage>
        <taxon>Bacteria</taxon>
        <taxon>Pseudomonadati</taxon>
        <taxon>Pseudomonadota</taxon>
        <taxon>Gammaproteobacteria</taxon>
        <taxon>Lysobacterales</taxon>
        <taxon>Lysobacteraceae</taxon>
        <taxon>Marilutibacter</taxon>
    </lineage>
</organism>
<keyword evidence="3" id="KW-0378">Hydrolase</keyword>
<gene>
    <name evidence="3" type="ORF">H4F98_15640</name>
</gene>
<dbReference type="RefSeq" id="WP_182688767.1">
    <property type="nucleotide sequence ID" value="NZ_JACHTF010000022.1"/>
</dbReference>
<evidence type="ECO:0000256" key="1">
    <source>
        <dbReference type="SAM" id="MobiDB-lite"/>
    </source>
</evidence>
<name>A0A7W3TPB1_9GAMM</name>
<protein>
    <submittedName>
        <fullName evidence="3">HNH endonuclease</fullName>
    </submittedName>
</protein>
<keyword evidence="4" id="KW-1185">Reference proteome</keyword>
<dbReference type="GO" id="GO:0004519">
    <property type="term" value="F:endonuclease activity"/>
    <property type="evidence" value="ECO:0007669"/>
    <property type="project" value="UniProtKB-KW"/>
</dbReference>
<dbReference type="Gene3D" id="1.10.30.50">
    <property type="match status" value="1"/>
</dbReference>
<dbReference type="InterPro" id="IPR002711">
    <property type="entry name" value="HNH"/>
</dbReference>
<reference evidence="3 4" key="1">
    <citation type="submission" date="2020-08" db="EMBL/GenBank/DDBJ databases">
        <authorList>
            <person name="Xu S."/>
            <person name="Li A."/>
        </authorList>
    </citation>
    <scope>NUCLEOTIDE SEQUENCE [LARGE SCALE GENOMIC DNA]</scope>
    <source>
        <strain evidence="3 4">119BY6-57</strain>
    </source>
</reference>
<dbReference type="AlphaFoldDB" id="A0A7W3TPB1"/>
<dbReference type="InterPro" id="IPR003615">
    <property type="entry name" value="HNH_nuc"/>
</dbReference>
<evidence type="ECO:0000313" key="3">
    <source>
        <dbReference type="EMBL" id="MBB1062006.1"/>
    </source>
</evidence>
<dbReference type="GO" id="GO:0003676">
    <property type="term" value="F:nucleic acid binding"/>
    <property type="evidence" value="ECO:0007669"/>
    <property type="project" value="InterPro"/>
</dbReference>
<dbReference type="SMART" id="SM00507">
    <property type="entry name" value="HNHc"/>
    <property type="match status" value="1"/>
</dbReference>
<evidence type="ECO:0000313" key="4">
    <source>
        <dbReference type="Proteomes" id="UP000523196"/>
    </source>
</evidence>
<comment type="caution">
    <text evidence="3">The sequence shown here is derived from an EMBL/GenBank/DDBJ whole genome shotgun (WGS) entry which is preliminary data.</text>
</comment>
<proteinExistence type="predicted"/>
<dbReference type="CDD" id="cd00085">
    <property type="entry name" value="HNHc"/>
    <property type="match status" value="1"/>
</dbReference>
<dbReference type="Proteomes" id="UP000523196">
    <property type="component" value="Unassembled WGS sequence"/>
</dbReference>
<dbReference type="Pfam" id="PF01844">
    <property type="entry name" value="HNH"/>
    <property type="match status" value="1"/>
</dbReference>
<feature type="region of interest" description="Disordered" evidence="1">
    <location>
        <begin position="141"/>
        <end position="169"/>
    </location>
</feature>
<sequence>MEFEGKSISGEGLALLVHELRLRRRGIKAETKAKLGKRAALTNAQREQVLRKTGGRCHICGGAIEGPWHADHVFPHSAGGAHAVDNYLPAHDVCNTYRWDYTPDEFQLILKLGVWLKGEILRETRIGRDAAERFVKRQATIAKRRRPKSIARPGADGNGDASKGLGGRQ</sequence>
<feature type="domain" description="HNH nuclease" evidence="2">
    <location>
        <begin position="44"/>
        <end position="96"/>
    </location>
</feature>
<accession>A0A7W3TPB1</accession>
<keyword evidence="3" id="KW-0255">Endonuclease</keyword>
<keyword evidence="3" id="KW-0540">Nuclease</keyword>
<dbReference type="EMBL" id="JACHTF010000022">
    <property type="protein sequence ID" value="MBB1062006.1"/>
    <property type="molecule type" value="Genomic_DNA"/>
</dbReference>
<evidence type="ECO:0000259" key="2">
    <source>
        <dbReference type="SMART" id="SM00507"/>
    </source>
</evidence>